<keyword evidence="3 4" id="KW-0408">Iron</keyword>
<proteinExistence type="inferred from homology"/>
<keyword evidence="7" id="KW-1185">Reference proteome</keyword>
<dbReference type="PANTHER" id="PTHR28657">
    <property type="entry name" value="INDOLEAMINE 2,3-DIOXYGENASE"/>
    <property type="match status" value="1"/>
</dbReference>
<gene>
    <name evidence="6" type="ORF">B2J93_4588</name>
</gene>
<dbReference type="PANTHER" id="PTHR28657:SF10">
    <property type="entry name" value="INDOLEAMINE 2,3-DIOXYGENASE"/>
    <property type="match status" value="1"/>
</dbReference>
<comment type="similarity">
    <text evidence="1 5">Belongs to the indoleamine 2,3-dioxygenase family.</text>
</comment>
<dbReference type="Gene3D" id="1.20.58.480">
    <property type="match status" value="1"/>
</dbReference>
<evidence type="ECO:0000313" key="6">
    <source>
        <dbReference type="EMBL" id="OWP01962.1"/>
    </source>
</evidence>
<dbReference type="AlphaFoldDB" id="A0A218Z2J8"/>
<dbReference type="GO" id="GO:0046872">
    <property type="term" value="F:metal ion binding"/>
    <property type="evidence" value="ECO:0007669"/>
    <property type="project" value="UniProtKB-UniRule"/>
</dbReference>
<dbReference type="GO" id="GO:0033754">
    <property type="term" value="F:indoleamine 2,3-dioxygenase activity"/>
    <property type="evidence" value="ECO:0007669"/>
    <property type="project" value="UniProtKB-EC"/>
</dbReference>
<comment type="function">
    <text evidence="5">Produces N-formyl-kynurenine through the oxidation of tryptophan.</text>
</comment>
<sequence length="414" mass="46030">MLGPLNISLAQFGLSTRNGFLPDQPPLKRLSSPYYESWEVLLSQLPSLIKNASARCRIDQLAVLSASHLISEREWQRAYLILSFFTHAYIWEAGGPSQRLPPSVSVPFLDIASHLGLPPTATYAALNLWNFESISGKNDFTKLDDLRSLHTFTGTKDEEWFYLISVAIEAYGAKTIPAIMKAVDAVRANDSAVVAAALVNFSLNIREIGNILERMDEHCSPKVFYDDIRPFLAGTKNMELAGLPRGVFYEEGEGRGEWRQYSGGSNAQSSLIQFFDIVLGVEHTLTKGSKARNSFLQDMRNYMPGSHRDFLKKMESVVNIREYAESTSIAEVAEAYNLAVKELELFRGVHIQVVSRFIVIPSRQKSPNTHPGLNLAVASSNSESKELHGTGGTQLLPFLKQSRDETKEATLTIA</sequence>
<evidence type="ECO:0000256" key="1">
    <source>
        <dbReference type="ARBA" id="ARBA00007119"/>
    </source>
</evidence>
<dbReference type="SUPFAM" id="SSF140959">
    <property type="entry name" value="Indolic compounds 2,3-dioxygenase-like"/>
    <property type="match status" value="1"/>
</dbReference>
<evidence type="ECO:0000256" key="5">
    <source>
        <dbReference type="RuleBase" id="RU369119"/>
    </source>
</evidence>
<evidence type="ECO:0000256" key="3">
    <source>
        <dbReference type="ARBA" id="ARBA00023004"/>
    </source>
</evidence>
<evidence type="ECO:0000256" key="4">
    <source>
        <dbReference type="PIRSR" id="PIRSR600898-1"/>
    </source>
</evidence>
<evidence type="ECO:0000313" key="7">
    <source>
        <dbReference type="Proteomes" id="UP000242519"/>
    </source>
</evidence>
<dbReference type="Pfam" id="PF01231">
    <property type="entry name" value="IDO"/>
    <property type="match status" value="1"/>
</dbReference>
<dbReference type="InterPro" id="IPR000898">
    <property type="entry name" value="Indolamine_dOase"/>
</dbReference>
<accession>A0A218Z2J8</accession>
<dbReference type="OrthoDB" id="540174at2759"/>
<reference evidence="6 7" key="1">
    <citation type="submission" date="2017-04" db="EMBL/GenBank/DDBJ databases">
        <title>Draft genome sequence of Marssonina coronaria NL1: causal agent of apple blotch.</title>
        <authorList>
            <person name="Cheng Q."/>
        </authorList>
    </citation>
    <scope>NUCLEOTIDE SEQUENCE [LARGE SCALE GENOMIC DNA]</scope>
    <source>
        <strain evidence="6 7">NL1</strain>
    </source>
</reference>
<dbReference type="GO" id="GO:0020037">
    <property type="term" value="F:heme binding"/>
    <property type="evidence" value="ECO:0007669"/>
    <property type="project" value="UniProtKB-UniRule"/>
</dbReference>
<dbReference type="EMBL" id="MZNU01000253">
    <property type="protein sequence ID" value="OWP01962.1"/>
    <property type="molecule type" value="Genomic_DNA"/>
</dbReference>
<keyword evidence="4 5" id="KW-0349">Heme</keyword>
<dbReference type="InParanoid" id="A0A218Z2J8"/>
<dbReference type="Proteomes" id="UP000242519">
    <property type="component" value="Unassembled WGS sequence"/>
</dbReference>
<dbReference type="PROSITE" id="PS00877">
    <property type="entry name" value="IDO_2"/>
    <property type="match status" value="1"/>
</dbReference>
<keyword evidence="2 4" id="KW-0479">Metal-binding</keyword>
<keyword evidence="5" id="KW-0560">Oxidoreductase</keyword>
<dbReference type="GO" id="GO:0005737">
    <property type="term" value="C:cytoplasm"/>
    <property type="evidence" value="ECO:0007669"/>
    <property type="project" value="TreeGrafter"/>
</dbReference>
<comment type="catalytic activity">
    <reaction evidence="5">
        <text>L-tryptophan + O2 = N-formyl-L-kynurenine</text>
        <dbReference type="Rhea" id="RHEA:24536"/>
        <dbReference type="ChEBI" id="CHEBI:15379"/>
        <dbReference type="ChEBI" id="CHEBI:57912"/>
        <dbReference type="ChEBI" id="CHEBI:58629"/>
    </reaction>
</comment>
<comment type="caution">
    <text evidence="6">The sequence shown here is derived from an EMBL/GenBank/DDBJ whole genome shotgun (WGS) entry which is preliminary data.</text>
</comment>
<dbReference type="InterPro" id="IPR037217">
    <property type="entry name" value="Trp/Indoleamine_2_3_dOase-like"/>
</dbReference>
<name>A0A218Z2J8_9HELO</name>
<evidence type="ECO:0000256" key="2">
    <source>
        <dbReference type="ARBA" id="ARBA00022723"/>
    </source>
</evidence>
<dbReference type="STRING" id="503106.A0A218Z2J8"/>
<protein>
    <recommendedName>
        <fullName evidence="5">Indoleamine 2,3-dioxygenase</fullName>
        <ecNumber evidence="5">1.13.11.52</ecNumber>
    </recommendedName>
</protein>
<dbReference type="FunCoup" id="A0A218Z2J8">
    <property type="interactions" value="117"/>
</dbReference>
<organism evidence="6 7">
    <name type="scientific">Diplocarpon coronariae</name>
    <dbReference type="NCBI Taxonomy" id="2795749"/>
    <lineage>
        <taxon>Eukaryota</taxon>
        <taxon>Fungi</taxon>
        <taxon>Dikarya</taxon>
        <taxon>Ascomycota</taxon>
        <taxon>Pezizomycotina</taxon>
        <taxon>Leotiomycetes</taxon>
        <taxon>Helotiales</taxon>
        <taxon>Drepanopezizaceae</taxon>
        <taxon>Diplocarpon</taxon>
    </lineage>
</organism>
<dbReference type="PROSITE" id="PS00876">
    <property type="entry name" value="IDO_1"/>
    <property type="match status" value="1"/>
</dbReference>
<dbReference type="EC" id="1.13.11.52" evidence="5"/>
<dbReference type="GO" id="GO:0034354">
    <property type="term" value="P:'de novo' NAD+ biosynthetic process from L-tryptophan"/>
    <property type="evidence" value="ECO:0007669"/>
    <property type="project" value="TreeGrafter"/>
</dbReference>
<feature type="binding site" description="proximal binding residue" evidence="4">
    <location>
        <position position="350"/>
    </location>
    <ligand>
        <name>heme b</name>
        <dbReference type="ChEBI" id="CHEBI:60344"/>
    </ligand>
    <ligandPart>
        <name>Fe</name>
        <dbReference type="ChEBI" id="CHEBI:18248"/>
    </ligandPart>
</feature>
<dbReference type="GO" id="GO:0019441">
    <property type="term" value="P:L-tryptophan catabolic process to kynurenine"/>
    <property type="evidence" value="ECO:0007669"/>
    <property type="project" value="UniProtKB-UniRule"/>
</dbReference>
<keyword evidence="5" id="KW-0223">Dioxygenase</keyword>